<comment type="caution">
    <text evidence="2">The sequence shown here is derived from an EMBL/GenBank/DDBJ whole genome shotgun (WGS) entry which is preliminary data.</text>
</comment>
<dbReference type="InterPro" id="IPR001509">
    <property type="entry name" value="Epimerase_deHydtase"/>
</dbReference>
<gene>
    <name evidence="2" type="ORF">IAA19_03870</name>
</gene>
<accession>A0A9D2EYK3</accession>
<dbReference type="Proteomes" id="UP000824062">
    <property type="component" value="Unassembled WGS sequence"/>
</dbReference>
<proteinExistence type="predicted"/>
<protein>
    <submittedName>
        <fullName evidence="2">NAD-dependent epimerase/dehydratase family protein</fullName>
    </submittedName>
</protein>
<dbReference type="SUPFAM" id="SSF51735">
    <property type="entry name" value="NAD(P)-binding Rossmann-fold domains"/>
    <property type="match status" value="1"/>
</dbReference>
<organism evidence="2 3">
    <name type="scientific">Candidatus Olsenella pullistercoris</name>
    <dbReference type="NCBI Taxonomy" id="2838712"/>
    <lineage>
        <taxon>Bacteria</taxon>
        <taxon>Bacillati</taxon>
        <taxon>Actinomycetota</taxon>
        <taxon>Coriobacteriia</taxon>
        <taxon>Coriobacteriales</taxon>
        <taxon>Atopobiaceae</taxon>
        <taxon>Olsenella</taxon>
    </lineage>
</organism>
<evidence type="ECO:0000313" key="3">
    <source>
        <dbReference type="Proteomes" id="UP000824062"/>
    </source>
</evidence>
<dbReference type="Pfam" id="PF01370">
    <property type="entry name" value="Epimerase"/>
    <property type="match status" value="1"/>
</dbReference>
<dbReference type="AlphaFoldDB" id="A0A9D2EYK3"/>
<dbReference type="PANTHER" id="PTHR43245:SF13">
    <property type="entry name" value="UDP-D-APIOSE_UDP-D-XYLOSE SYNTHASE 2"/>
    <property type="match status" value="1"/>
</dbReference>
<feature type="domain" description="NAD-dependent epimerase/dehydratase" evidence="1">
    <location>
        <begin position="5"/>
        <end position="254"/>
    </location>
</feature>
<dbReference type="InterPro" id="IPR050177">
    <property type="entry name" value="Lipid_A_modif_metabolic_enz"/>
</dbReference>
<dbReference type="InterPro" id="IPR036291">
    <property type="entry name" value="NAD(P)-bd_dom_sf"/>
</dbReference>
<evidence type="ECO:0000313" key="2">
    <source>
        <dbReference type="EMBL" id="HIZ46143.1"/>
    </source>
</evidence>
<name>A0A9D2EYK3_9ACTN</name>
<evidence type="ECO:0000259" key="1">
    <source>
        <dbReference type="Pfam" id="PF01370"/>
    </source>
</evidence>
<dbReference type="PANTHER" id="PTHR43245">
    <property type="entry name" value="BIFUNCTIONAL POLYMYXIN RESISTANCE PROTEIN ARNA"/>
    <property type="match status" value="1"/>
</dbReference>
<reference evidence="2" key="1">
    <citation type="journal article" date="2021" name="PeerJ">
        <title>Extensive microbial diversity within the chicken gut microbiome revealed by metagenomics and culture.</title>
        <authorList>
            <person name="Gilroy R."/>
            <person name="Ravi A."/>
            <person name="Getino M."/>
            <person name="Pursley I."/>
            <person name="Horton D.L."/>
            <person name="Alikhan N.F."/>
            <person name="Baker D."/>
            <person name="Gharbi K."/>
            <person name="Hall N."/>
            <person name="Watson M."/>
            <person name="Adriaenssens E.M."/>
            <person name="Foster-Nyarko E."/>
            <person name="Jarju S."/>
            <person name="Secka A."/>
            <person name="Antonio M."/>
            <person name="Oren A."/>
            <person name="Chaudhuri R.R."/>
            <person name="La Ragione R."/>
            <person name="Hildebrand F."/>
            <person name="Pallen M.J."/>
        </authorList>
    </citation>
    <scope>NUCLEOTIDE SEQUENCE</scope>
    <source>
        <strain evidence="2">ChiHjej12B11-14209</strain>
    </source>
</reference>
<reference evidence="2" key="2">
    <citation type="submission" date="2021-04" db="EMBL/GenBank/DDBJ databases">
        <authorList>
            <person name="Gilroy R."/>
        </authorList>
    </citation>
    <scope>NUCLEOTIDE SEQUENCE</scope>
    <source>
        <strain evidence="2">ChiHjej12B11-14209</strain>
    </source>
</reference>
<dbReference type="EMBL" id="DXBM01000034">
    <property type="protein sequence ID" value="HIZ46143.1"/>
    <property type="molecule type" value="Genomic_DNA"/>
</dbReference>
<dbReference type="Gene3D" id="3.40.50.720">
    <property type="entry name" value="NAD(P)-binding Rossmann-like Domain"/>
    <property type="match status" value="1"/>
</dbReference>
<sequence>MKRKVLVLGATGNTGAYLTEYLVERLDGAKWEVVAAGRRSTDFFDRYGIDYVQADISDARTFESLPDEGVYGIVFLAGLLPAYMDGYHPENYIRTNSLGALNVFEYARRVGADRVLYAQTISDVLGAVSPEHPLIHPDDARNIIMTGDHAVYALSKCLAVDLLRHYRAEYGIKDFVFRLPTVYAYTPDKYWHVNGERRILGYRLIMDRAMAGMPLEVWGDPKRSKDVVYVRDFCQLLYRALVAESVDGGMYNVGTGVGTTTEDQIRGIAEVFSPKGRECEIVYRPEKPSGPSYLMDIDNARRELGYEPKYMYLDYLVDFKREMALNRFADLRG</sequence>